<sequence>MAFWNEMFAKKSRDAPTNIPPGRRTQIGNGFNSTLSPHKSRTYDTLKTLRHIPEEAEAINFLKRVNPDVSMAGWNFIRLANQGHEAQFYALDGKTRLTDVESQWREFAARINEISNSGLDGLLDQVHGSHFFRGAMGWEVEVNERRNDIYDVHPVIPQTIEWELMEVKGRKKYVPFQWNMTEKVYLGPGQANFFWVPADPEIGDPTGTLNMTPVLQAIDFQMQILQDLQAVLHHQGYPKIDVSMDITQMYALCPAHIKNDAVKLEQWFQKQLDNMIHALETMNPDADYVHFSDTIINMNQGANAARSLDVRAVTELVDTQTLSGLKQMAIFMNRNQGVTESWGTVQFRIFCSGIASCQRGSKRLVEETMRLWLRIKGIQAIPHFKHNTVDWNSEEQRMTVEKMKQEFYAIAVLMGWIDNDVAAQEVMKVQKATGKPSENIRASFSSGGGNSMLRTEKSAKSNSKEGDKFE</sequence>
<comment type="caution">
    <text evidence="2">The sequence shown here is derived from an EMBL/GenBank/DDBJ whole genome shotgun (WGS) entry which is preliminary data.</text>
</comment>
<name>A0A1V4SSI0_RUMHU</name>
<dbReference type="RefSeq" id="WP_080062720.1">
    <property type="nucleotide sequence ID" value="NZ_MZGX01000001.1"/>
</dbReference>
<keyword evidence="3" id="KW-1185">Reference proteome</keyword>
<evidence type="ECO:0008006" key="4">
    <source>
        <dbReference type="Google" id="ProtNLM"/>
    </source>
</evidence>
<dbReference type="STRING" id="48256.CLHUN_02210"/>
<dbReference type="OrthoDB" id="2826907at2"/>
<proteinExistence type="predicted"/>
<evidence type="ECO:0000313" key="3">
    <source>
        <dbReference type="Proteomes" id="UP000191554"/>
    </source>
</evidence>
<evidence type="ECO:0000313" key="2">
    <source>
        <dbReference type="EMBL" id="OPX46405.1"/>
    </source>
</evidence>
<evidence type="ECO:0000256" key="1">
    <source>
        <dbReference type="SAM" id="MobiDB-lite"/>
    </source>
</evidence>
<feature type="region of interest" description="Disordered" evidence="1">
    <location>
        <begin position="432"/>
        <end position="470"/>
    </location>
</feature>
<reference evidence="2 3" key="1">
    <citation type="submission" date="2017-03" db="EMBL/GenBank/DDBJ databases">
        <title>Genome sequence of Clostridium hungatei DSM 14427.</title>
        <authorList>
            <person name="Poehlein A."/>
            <person name="Daniel R."/>
        </authorList>
    </citation>
    <scope>NUCLEOTIDE SEQUENCE [LARGE SCALE GENOMIC DNA]</scope>
    <source>
        <strain evidence="2 3">DSM 14427</strain>
    </source>
</reference>
<dbReference type="EMBL" id="MZGX01000001">
    <property type="protein sequence ID" value="OPX46405.1"/>
    <property type="molecule type" value="Genomic_DNA"/>
</dbReference>
<accession>A0A1V4SSI0</accession>
<dbReference type="AlphaFoldDB" id="A0A1V4SSI0"/>
<feature type="region of interest" description="Disordered" evidence="1">
    <location>
        <begin position="12"/>
        <end position="34"/>
    </location>
</feature>
<gene>
    <name evidence="2" type="ORF">CLHUN_02210</name>
</gene>
<dbReference type="Proteomes" id="UP000191554">
    <property type="component" value="Unassembled WGS sequence"/>
</dbReference>
<organism evidence="2 3">
    <name type="scientific">Ruminiclostridium hungatei</name>
    <name type="common">Clostridium hungatei</name>
    <dbReference type="NCBI Taxonomy" id="48256"/>
    <lineage>
        <taxon>Bacteria</taxon>
        <taxon>Bacillati</taxon>
        <taxon>Bacillota</taxon>
        <taxon>Clostridia</taxon>
        <taxon>Eubacteriales</taxon>
        <taxon>Oscillospiraceae</taxon>
        <taxon>Ruminiclostridium</taxon>
    </lineage>
</organism>
<feature type="compositionally biased region" description="Basic and acidic residues" evidence="1">
    <location>
        <begin position="454"/>
        <end position="470"/>
    </location>
</feature>
<protein>
    <recommendedName>
        <fullName evidence="4">Phage portal protein, SPP1 Gp6-like</fullName>
    </recommendedName>
</protein>